<dbReference type="Proteomes" id="UP001157125">
    <property type="component" value="Unassembled WGS sequence"/>
</dbReference>
<feature type="region of interest" description="Disordered" evidence="1">
    <location>
        <begin position="138"/>
        <end position="196"/>
    </location>
</feature>
<protein>
    <recommendedName>
        <fullName evidence="5">DUF805 domain-containing protein</fullName>
    </recommendedName>
</protein>
<keyword evidence="4" id="KW-1185">Reference proteome</keyword>
<evidence type="ECO:0000313" key="3">
    <source>
        <dbReference type="EMBL" id="GMA35779.1"/>
    </source>
</evidence>
<evidence type="ECO:0000313" key="4">
    <source>
        <dbReference type="Proteomes" id="UP001157125"/>
    </source>
</evidence>
<feature type="compositionally biased region" description="Basic and acidic residues" evidence="1">
    <location>
        <begin position="138"/>
        <end position="148"/>
    </location>
</feature>
<evidence type="ECO:0000256" key="2">
    <source>
        <dbReference type="SAM" id="Phobius"/>
    </source>
</evidence>
<keyword evidence="2" id="KW-1133">Transmembrane helix</keyword>
<reference evidence="4" key="1">
    <citation type="journal article" date="2019" name="Int. J. Syst. Evol. Microbiol.">
        <title>The Global Catalogue of Microorganisms (GCM) 10K type strain sequencing project: providing services to taxonomists for standard genome sequencing and annotation.</title>
        <authorList>
            <consortium name="The Broad Institute Genomics Platform"/>
            <consortium name="The Broad Institute Genome Sequencing Center for Infectious Disease"/>
            <person name="Wu L."/>
            <person name="Ma J."/>
        </authorList>
    </citation>
    <scope>NUCLEOTIDE SEQUENCE [LARGE SCALE GENOMIC DNA]</scope>
    <source>
        <strain evidence="4">NBRC 112299</strain>
    </source>
</reference>
<feature type="transmembrane region" description="Helical" evidence="2">
    <location>
        <begin position="73"/>
        <end position="101"/>
    </location>
</feature>
<dbReference type="PANTHER" id="PTHR34980:SF2">
    <property type="entry name" value="INNER MEMBRANE PROTEIN YHAH-RELATED"/>
    <property type="match status" value="1"/>
</dbReference>
<feature type="compositionally biased region" description="Low complexity" evidence="1">
    <location>
        <begin position="151"/>
        <end position="186"/>
    </location>
</feature>
<evidence type="ECO:0008006" key="5">
    <source>
        <dbReference type="Google" id="ProtNLM"/>
    </source>
</evidence>
<evidence type="ECO:0000256" key="1">
    <source>
        <dbReference type="SAM" id="MobiDB-lite"/>
    </source>
</evidence>
<sequence length="196" mass="21811">MGFGEAIKKCLGSYATFEGRARRREFWWFYLFINLVQFVAMIVCYVLIFAALAPMFSQVDANGVLPDDAYQDVWWWLIAVAGVLAIGIGVALWIPFLAVSARRLHDMGQTGHWLWLNLASLGIVPIIMAFFDSQPHDNRWGPDPKASERVQAWAPQYPAAQGQAQAQGQPGQPVQQAQPMQQTQPGEQPPTPGAWG</sequence>
<name>A0ABQ6IDJ5_9MICO</name>
<dbReference type="Pfam" id="PF05656">
    <property type="entry name" value="DUF805"/>
    <property type="match status" value="1"/>
</dbReference>
<keyword evidence="2" id="KW-0472">Membrane</keyword>
<dbReference type="PANTHER" id="PTHR34980">
    <property type="entry name" value="INNER MEMBRANE PROTEIN-RELATED-RELATED"/>
    <property type="match status" value="1"/>
</dbReference>
<feature type="transmembrane region" description="Helical" evidence="2">
    <location>
        <begin position="113"/>
        <end position="131"/>
    </location>
</feature>
<dbReference type="InterPro" id="IPR008523">
    <property type="entry name" value="DUF805"/>
</dbReference>
<comment type="caution">
    <text evidence="3">The sequence shown here is derived from an EMBL/GenBank/DDBJ whole genome shotgun (WGS) entry which is preliminary data.</text>
</comment>
<keyword evidence="2" id="KW-0812">Transmembrane</keyword>
<feature type="transmembrane region" description="Helical" evidence="2">
    <location>
        <begin position="27"/>
        <end position="53"/>
    </location>
</feature>
<dbReference type="EMBL" id="BSUN01000001">
    <property type="protein sequence ID" value="GMA35779.1"/>
    <property type="molecule type" value="Genomic_DNA"/>
</dbReference>
<accession>A0ABQ6IDJ5</accession>
<dbReference type="RefSeq" id="WP_284328189.1">
    <property type="nucleotide sequence ID" value="NZ_BSUN01000001.1"/>
</dbReference>
<proteinExistence type="predicted"/>
<feature type="compositionally biased region" description="Pro residues" evidence="1">
    <location>
        <begin position="187"/>
        <end position="196"/>
    </location>
</feature>
<gene>
    <name evidence="3" type="ORF">GCM10025876_19830</name>
</gene>
<organism evidence="3 4">
    <name type="scientific">Demequina litorisediminis</name>
    <dbReference type="NCBI Taxonomy" id="1849022"/>
    <lineage>
        <taxon>Bacteria</taxon>
        <taxon>Bacillati</taxon>
        <taxon>Actinomycetota</taxon>
        <taxon>Actinomycetes</taxon>
        <taxon>Micrococcales</taxon>
        <taxon>Demequinaceae</taxon>
        <taxon>Demequina</taxon>
    </lineage>
</organism>